<sequence>MLLNVFCRRSPSPTQGVQRWRVSPDCHVIQSVGLYILAFKWVGAQETQAASNWAPQRIPKILSPDSR</sequence>
<accession>A0ABN7P250</accession>
<evidence type="ECO:0000313" key="1">
    <source>
        <dbReference type="EMBL" id="CAG2061057.1"/>
    </source>
</evidence>
<gene>
    <name evidence="1" type="ORF">TPAB3V08_LOCUS8012</name>
</gene>
<name>A0ABN7P250_TIMPD</name>
<comment type="caution">
    <text evidence="1">The sequence shown here is derived from an EMBL/GenBank/DDBJ whole genome shotgun (WGS) entry which is preliminary data.</text>
</comment>
<dbReference type="Proteomes" id="UP001153148">
    <property type="component" value="Unassembled WGS sequence"/>
</dbReference>
<dbReference type="EMBL" id="CAJPIN010014432">
    <property type="protein sequence ID" value="CAG2061057.1"/>
    <property type="molecule type" value="Genomic_DNA"/>
</dbReference>
<evidence type="ECO:0000313" key="2">
    <source>
        <dbReference type="Proteomes" id="UP001153148"/>
    </source>
</evidence>
<proteinExistence type="predicted"/>
<reference evidence="1" key="1">
    <citation type="submission" date="2021-03" db="EMBL/GenBank/DDBJ databases">
        <authorList>
            <person name="Tran Van P."/>
        </authorList>
    </citation>
    <scope>NUCLEOTIDE SEQUENCE</scope>
</reference>
<keyword evidence="2" id="KW-1185">Reference proteome</keyword>
<protein>
    <submittedName>
        <fullName evidence="1">Uncharacterized protein</fullName>
    </submittedName>
</protein>
<organism evidence="1 2">
    <name type="scientific">Timema podura</name>
    <name type="common">Walking stick</name>
    <dbReference type="NCBI Taxonomy" id="61482"/>
    <lineage>
        <taxon>Eukaryota</taxon>
        <taxon>Metazoa</taxon>
        <taxon>Ecdysozoa</taxon>
        <taxon>Arthropoda</taxon>
        <taxon>Hexapoda</taxon>
        <taxon>Insecta</taxon>
        <taxon>Pterygota</taxon>
        <taxon>Neoptera</taxon>
        <taxon>Polyneoptera</taxon>
        <taxon>Phasmatodea</taxon>
        <taxon>Timematodea</taxon>
        <taxon>Timematoidea</taxon>
        <taxon>Timematidae</taxon>
        <taxon>Timema</taxon>
    </lineage>
</organism>